<name>A0A9W4H6M5_9ACTN</name>
<keyword evidence="2" id="KW-1185">Reference proteome</keyword>
<proteinExistence type="predicted"/>
<sequence length="34" mass="4097">MKRHRNCRVVLRHMQGAVNALILMRCRTVMSRRC</sequence>
<comment type="caution">
    <text evidence="1">The sequence shown here is derived from an EMBL/GenBank/DDBJ whole genome shotgun (WGS) entry which is preliminary data.</text>
</comment>
<dbReference type="Proteomes" id="UP001153328">
    <property type="component" value="Unassembled WGS sequence"/>
</dbReference>
<organism evidence="1 2">
    <name type="scientific">Actinacidiphila bryophytorum</name>
    <dbReference type="NCBI Taxonomy" id="1436133"/>
    <lineage>
        <taxon>Bacteria</taxon>
        <taxon>Bacillati</taxon>
        <taxon>Actinomycetota</taxon>
        <taxon>Actinomycetes</taxon>
        <taxon>Kitasatosporales</taxon>
        <taxon>Streptomycetaceae</taxon>
        <taxon>Actinacidiphila</taxon>
    </lineage>
</organism>
<reference evidence="1" key="1">
    <citation type="submission" date="2021-06" db="EMBL/GenBank/DDBJ databases">
        <authorList>
            <person name="Arsene-Ploetze F."/>
        </authorList>
    </citation>
    <scope>NUCLEOTIDE SEQUENCE</scope>
    <source>
        <strain evidence="1">SBRY1</strain>
    </source>
</reference>
<protein>
    <submittedName>
        <fullName evidence="1">Uncharacterized protein</fullName>
    </submittedName>
</protein>
<dbReference type="EMBL" id="CAJVAX010000021">
    <property type="protein sequence ID" value="CAG7656018.1"/>
    <property type="molecule type" value="Genomic_DNA"/>
</dbReference>
<gene>
    <name evidence="1" type="ORF">SBRY_70324</name>
</gene>
<evidence type="ECO:0000313" key="2">
    <source>
        <dbReference type="Proteomes" id="UP001153328"/>
    </source>
</evidence>
<dbReference type="AlphaFoldDB" id="A0A9W4H6M5"/>
<evidence type="ECO:0000313" key="1">
    <source>
        <dbReference type="EMBL" id="CAG7656018.1"/>
    </source>
</evidence>
<accession>A0A9W4H6M5</accession>